<accession>A0A8H7ZLW1</accession>
<keyword evidence="2" id="KW-1185">Reference proteome</keyword>
<dbReference type="GO" id="GO:0006099">
    <property type="term" value="P:tricarboxylic acid cycle"/>
    <property type="evidence" value="ECO:0007669"/>
    <property type="project" value="TreeGrafter"/>
</dbReference>
<sequence>MLPLTFADPADYNKISPTDKVSIVGLTSLAPGKSLTLRVHKADGKSIDIPVNHSFNQGQIEWFKAGSALVRANGREKLLGVPVYQKNDY</sequence>
<dbReference type="InterPro" id="IPR015928">
    <property type="entry name" value="Aconitase/3IPM_dehydase_swvl"/>
</dbReference>
<name>A0A8H7ZLW1_9FUNG</name>
<dbReference type="PANTHER" id="PTHR43160:SF3">
    <property type="entry name" value="ACONITATE HYDRATASE, MITOCHONDRIAL"/>
    <property type="match status" value="1"/>
</dbReference>
<protein>
    <submittedName>
        <fullName evidence="1">Aconitase</fullName>
    </submittedName>
</protein>
<evidence type="ECO:0000313" key="1">
    <source>
        <dbReference type="EMBL" id="KAG5455833.1"/>
    </source>
</evidence>
<dbReference type="GO" id="GO:0005829">
    <property type="term" value="C:cytosol"/>
    <property type="evidence" value="ECO:0007669"/>
    <property type="project" value="TreeGrafter"/>
</dbReference>
<proteinExistence type="predicted"/>
<dbReference type="GO" id="GO:0051539">
    <property type="term" value="F:4 iron, 4 sulfur cluster binding"/>
    <property type="evidence" value="ECO:0007669"/>
    <property type="project" value="TreeGrafter"/>
</dbReference>
<dbReference type="GO" id="GO:0003994">
    <property type="term" value="F:aconitate hydratase activity"/>
    <property type="evidence" value="ECO:0007669"/>
    <property type="project" value="TreeGrafter"/>
</dbReference>
<dbReference type="Proteomes" id="UP000673691">
    <property type="component" value="Unassembled WGS sequence"/>
</dbReference>
<dbReference type="EMBL" id="JAEFCI010012719">
    <property type="protein sequence ID" value="KAG5455833.1"/>
    <property type="molecule type" value="Genomic_DNA"/>
</dbReference>
<dbReference type="GO" id="GO:0005739">
    <property type="term" value="C:mitochondrion"/>
    <property type="evidence" value="ECO:0007669"/>
    <property type="project" value="TreeGrafter"/>
</dbReference>
<dbReference type="SUPFAM" id="SSF52016">
    <property type="entry name" value="LeuD/IlvD-like"/>
    <property type="match status" value="1"/>
</dbReference>
<dbReference type="OrthoDB" id="2142097at2759"/>
<dbReference type="Gene3D" id="3.20.19.10">
    <property type="entry name" value="Aconitase, domain 4"/>
    <property type="match status" value="1"/>
</dbReference>
<dbReference type="PANTHER" id="PTHR43160">
    <property type="entry name" value="ACONITATE HYDRATASE B"/>
    <property type="match status" value="1"/>
</dbReference>
<dbReference type="AlphaFoldDB" id="A0A8H7ZLW1"/>
<organism evidence="1 2">
    <name type="scientific">Olpidium bornovanus</name>
    <dbReference type="NCBI Taxonomy" id="278681"/>
    <lineage>
        <taxon>Eukaryota</taxon>
        <taxon>Fungi</taxon>
        <taxon>Fungi incertae sedis</taxon>
        <taxon>Olpidiomycota</taxon>
        <taxon>Olpidiomycotina</taxon>
        <taxon>Olpidiomycetes</taxon>
        <taxon>Olpidiales</taxon>
        <taxon>Olpidiaceae</taxon>
        <taxon>Olpidium</taxon>
    </lineage>
</organism>
<gene>
    <name evidence="1" type="ORF">BJ554DRAFT_4612</name>
</gene>
<comment type="caution">
    <text evidence="1">The sequence shown here is derived from an EMBL/GenBank/DDBJ whole genome shotgun (WGS) entry which is preliminary data.</text>
</comment>
<dbReference type="InterPro" id="IPR050926">
    <property type="entry name" value="Aconitase/IPM_isomerase"/>
</dbReference>
<reference evidence="1 2" key="1">
    <citation type="journal article" name="Sci. Rep.">
        <title>Genome-scale phylogenetic analyses confirm Olpidium as the closest living zoosporic fungus to the non-flagellated, terrestrial fungi.</title>
        <authorList>
            <person name="Chang Y."/>
            <person name="Rochon D."/>
            <person name="Sekimoto S."/>
            <person name="Wang Y."/>
            <person name="Chovatia M."/>
            <person name="Sandor L."/>
            <person name="Salamov A."/>
            <person name="Grigoriev I.V."/>
            <person name="Stajich J.E."/>
            <person name="Spatafora J.W."/>
        </authorList>
    </citation>
    <scope>NUCLEOTIDE SEQUENCE [LARGE SCALE GENOMIC DNA]</scope>
    <source>
        <strain evidence="1">S191</strain>
    </source>
</reference>
<evidence type="ECO:0000313" key="2">
    <source>
        <dbReference type="Proteomes" id="UP000673691"/>
    </source>
</evidence>